<dbReference type="OrthoDB" id="5181746at2"/>
<protein>
    <submittedName>
        <fullName evidence="2">Putative thioredoxin</fullName>
    </submittedName>
</protein>
<evidence type="ECO:0000256" key="1">
    <source>
        <dbReference type="SAM" id="MobiDB-lite"/>
    </source>
</evidence>
<comment type="caution">
    <text evidence="2">The sequence shown here is derived from an EMBL/GenBank/DDBJ whole genome shotgun (WGS) entry which is preliminary data.</text>
</comment>
<dbReference type="Pfam" id="PF14561">
    <property type="entry name" value="TPR_20"/>
    <property type="match status" value="1"/>
</dbReference>
<dbReference type="AlphaFoldDB" id="A0A077MAN7"/>
<dbReference type="STRING" id="1193518.BN13_460015"/>
<dbReference type="EMBL" id="CAJC01000157">
    <property type="protein sequence ID" value="CCI53749.1"/>
    <property type="molecule type" value="Genomic_DNA"/>
</dbReference>
<accession>A0A077MAN7</accession>
<dbReference type="InterPro" id="IPR036249">
    <property type="entry name" value="Thioredoxin-like_sf"/>
</dbReference>
<evidence type="ECO:0000313" key="3">
    <source>
        <dbReference type="Proteomes" id="UP000035720"/>
    </source>
</evidence>
<dbReference type="Pfam" id="PF14559">
    <property type="entry name" value="TPR_19"/>
    <property type="match status" value="1"/>
</dbReference>
<keyword evidence="3" id="KW-1185">Reference proteome</keyword>
<dbReference type="SUPFAM" id="SSF52833">
    <property type="entry name" value="Thioredoxin-like"/>
    <property type="match status" value="1"/>
</dbReference>
<sequence>MTEQAVPNRATRGAVDLTGLGDRGAPAAPSASAGQRASGPDEVHVQATDATFQESMTRSVRVPGVLVLVSTRLPESIVFLGTVVETARSFGGRLQVTSVDIDANPGLARALQVQSVPATIGMIQGQLVPMFAGIAPADQIRAVFEEFLGIAVQQGVTGRVAVAVSDEPVELSEHHEAAFDAIESGDLDGAAAAYEKAIAEDPNDQEAKLGLAQVGLMKRTAGVDLAAARAAAAADPDDVEAAITVADLDVLGGHVEDAFVRLIDIVKRTSGAERDRARTHLISLFDVVGNHDERVKKGRTALMSALF</sequence>
<evidence type="ECO:0000313" key="2">
    <source>
        <dbReference type="EMBL" id="CCI53749.1"/>
    </source>
</evidence>
<dbReference type="RefSeq" id="WP_048546109.1">
    <property type="nucleotide sequence ID" value="NZ_HF571038.1"/>
</dbReference>
<feature type="region of interest" description="Disordered" evidence="1">
    <location>
        <begin position="1"/>
        <end position="44"/>
    </location>
</feature>
<feature type="compositionally biased region" description="Low complexity" evidence="1">
    <location>
        <begin position="23"/>
        <end position="38"/>
    </location>
</feature>
<dbReference type="Gene3D" id="3.40.30.10">
    <property type="entry name" value="Glutaredoxin"/>
    <property type="match status" value="1"/>
</dbReference>
<dbReference type="InterPro" id="IPR011990">
    <property type="entry name" value="TPR-like_helical_dom_sf"/>
</dbReference>
<name>A0A077MAN7_9MICO</name>
<dbReference type="Gene3D" id="1.25.40.10">
    <property type="entry name" value="Tetratricopeptide repeat domain"/>
    <property type="match status" value="1"/>
</dbReference>
<organism evidence="2 3">
    <name type="scientific">Nostocoides jenkinsii Ben 74</name>
    <dbReference type="NCBI Taxonomy" id="1193518"/>
    <lineage>
        <taxon>Bacteria</taxon>
        <taxon>Bacillati</taxon>
        <taxon>Actinomycetota</taxon>
        <taxon>Actinomycetes</taxon>
        <taxon>Micrococcales</taxon>
        <taxon>Intrasporangiaceae</taxon>
        <taxon>Nostocoides</taxon>
    </lineage>
</organism>
<reference evidence="2 3" key="1">
    <citation type="journal article" date="2013" name="ISME J.">
        <title>A metabolic model for members of the genus Tetrasphaera involved in enhanced biological phosphorus removal.</title>
        <authorList>
            <person name="Kristiansen R."/>
            <person name="Nguyen H.T.T."/>
            <person name="Saunders A.M."/>
            <person name="Nielsen J.L."/>
            <person name="Wimmer R."/>
            <person name="Le V.Q."/>
            <person name="McIlroy S.J."/>
            <person name="Petrovski S."/>
            <person name="Seviour R.J."/>
            <person name="Calteau A."/>
            <person name="Nielsen K.L."/>
            <person name="Nielsen P.H."/>
        </authorList>
    </citation>
    <scope>NUCLEOTIDE SEQUENCE [LARGE SCALE GENOMIC DNA]</scope>
    <source>
        <strain evidence="2 3">Ben 74</strain>
    </source>
</reference>
<proteinExistence type="predicted"/>
<dbReference type="SUPFAM" id="SSF48452">
    <property type="entry name" value="TPR-like"/>
    <property type="match status" value="1"/>
</dbReference>
<dbReference type="Proteomes" id="UP000035720">
    <property type="component" value="Unassembled WGS sequence"/>
</dbReference>
<gene>
    <name evidence="2" type="ORF">BN13_460015</name>
</gene>